<protein>
    <recommendedName>
        <fullName evidence="7">Arginase</fullName>
    </recommendedName>
</protein>
<keyword evidence="2" id="KW-0378">Hydrolase</keyword>
<evidence type="ECO:0008006" key="7">
    <source>
        <dbReference type="Google" id="ProtNLM"/>
    </source>
</evidence>
<dbReference type="Gene3D" id="3.40.800.10">
    <property type="entry name" value="Ureohydrolase domain"/>
    <property type="match status" value="1"/>
</dbReference>
<dbReference type="PANTHER" id="PTHR43782:SF3">
    <property type="entry name" value="ARGINASE"/>
    <property type="match status" value="1"/>
</dbReference>
<comment type="caution">
    <text evidence="5">The sequence shown here is derived from an EMBL/GenBank/DDBJ whole genome shotgun (WGS) entry which is preliminary data.</text>
</comment>
<evidence type="ECO:0000313" key="5">
    <source>
        <dbReference type="EMBL" id="CAF1004919.1"/>
    </source>
</evidence>
<accession>A0A814H2M6</accession>
<dbReference type="Pfam" id="PF00491">
    <property type="entry name" value="Arginase"/>
    <property type="match status" value="1"/>
</dbReference>
<evidence type="ECO:0000256" key="1">
    <source>
        <dbReference type="ARBA" id="ARBA00022723"/>
    </source>
</evidence>
<dbReference type="InterPro" id="IPR006035">
    <property type="entry name" value="Ureohydrolase"/>
</dbReference>
<dbReference type="PROSITE" id="PS51409">
    <property type="entry name" value="ARGINASE_2"/>
    <property type="match status" value="1"/>
</dbReference>
<organism evidence="5 6">
    <name type="scientific">Rotaria sordida</name>
    <dbReference type="NCBI Taxonomy" id="392033"/>
    <lineage>
        <taxon>Eukaryota</taxon>
        <taxon>Metazoa</taxon>
        <taxon>Spiralia</taxon>
        <taxon>Gnathifera</taxon>
        <taxon>Rotifera</taxon>
        <taxon>Eurotatoria</taxon>
        <taxon>Bdelloidea</taxon>
        <taxon>Philodinida</taxon>
        <taxon>Philodinidae</taxon>
        <taxon>Rotaria</taxon>
    </lineage>
</organism>
<dbReference type="GO" id="GO:0030145">
    <property type="term" value="F:manganese ion binding"/>
    <property type="evidence" value="ECO:0007669"/>
    <property type="project" value="TreeGrafter"/>
</dbReference>
<dbReference type="AlphaFoldDB" id="A0A814H2M6"/>
<evidence type="ECO:0000256" key="2">
    <source>
        <dbReference type="ARBA" id="ARBA00022801"/>
    </source>
</evidence>
<dbReference type="PANTHER" id="PTHR43782">
    <property type="entry name" value="ARGINASE"/>
    <property type="match status" value="1"/>
</dbReference>
<dbReference type="InterPro" id="IPR023696">
    <property type="entry name" value="Ureohydrolase_dom_sf"/>
</dbReference>
<reference evidence="5" key="1">
    <citation type="submission" date="2021-02" db="EMBL/GenBank/DDBJ databases">
        <authorList>
            <person name="Nowell W R."/>
        </authorList>
    </citation>
    <scope>NUCLEOTIDE SEQUENCE</scope>
</reference>
<evidence type="ECO:0000313" key="6">
    <source>
        <dbReference type="Proteomes" id="UP000663854"/>
    </source>
</evidence>
<sequence length="294" mass="32954">MSTAPNHSFGIVKYNCHLGQEKPGVEKSPDILSDALQSYLDQNHVLSHIYDSNEIRKQDLKLSEDEYAIFQANLSLRHRVMQSLKTNTKTLNIGGDHTMGLGTVSAFLECFVNKEKVIIWLDAHADVNTRKASKSGHFHGMPVAFLLGLDKDEKFPINVRLKPEELIYVGLRDVDLFEKNQVISKYNIRCISIAQLINENVDELVTTFIGEHKYVHISWDVDSTNPETEISSTGTPVKGGLTCEQIKAFIHAIAKHNQLVSFDVTELNLTLGSAEDRKASLDNTVNVLKSYIDC</sequence>
<name>A0A814H2M6_9BILA</name>
<gene>
    <name evidence="5" type="ORF">PYM288_LOCUS14806</name>
</gene>
<dbReference type="PRINTS" id="PR00116">
    <property type="entry name" value="ARGINASE"/>
</dbReference>
<dbReference type="GO" id="GO:0005634">
    <property type="term" value="C:nucleus"/>
    <property type="evidence" value="ECO:0007669"/>
    <property type="project" value="TreeGrafter"/>
</dbReference>
<dbReference type="EMBL" id="CAJNOH010000337">
    <property type="protein sequence ID" value="CAF1004919.1"/>
    <property type="molecule type" value="Genomic_DNA"/>
</dbReference>
<evidence type="ECO:0000256" key="3">
    <source>
        <dbReference type="ARBA" id="ARBA00023211"/>
    </source>
</evidence>
<comment type="similarity">
    <text evidence="4">Belongs to the arginase family.</text>
</comment>
<dbReference type="Proteomes" id="UP000663854">
    <property type="component" value="Unassembled WGS sequence"/>
</dbReference>
<keyword evidence="1" id="KW-0479">Metal-binding</keyword>
<dbReference type="GO" id="GO:0004053">
    <property type="term" value="F:arginase activity"/>
    <property type="evidence" value="ECO:0007669"/>
    <property type="project" value="TreeGrafter"/>
</dbReference>
<proteinExistence type="inferred from homology"/>
<evidence type="ECO:0000256" key="4">
    <source>
        <dbReference type="PROSITE-ProRule" id="PRU00742"/>
    </source>
</evidence>
<dbReference type="GO" id="GO:0005829">
    <property type="term" value="C:cytosol"/>
    <property type="evidence" value="ECO:0007669"/>
    <property type="project" value="TreeGrafter"/>
</dbReference>
<dbReference type="SUPFAM" id="SSF52768">
    <property type="entry name" value="Arginase/deacetylase"/>
    <property type="match status" value="1"/>
</dbReference>
<keyword evidence="3" id="KW-0464">Manganese</keyword>